<protein>
    <recommendedName>
        <fullName evidence="4">Helix-turn-helix domain-containing protein</fullName>
    </recommendedName>
</protein>
<proteinExistence type="predicted"/>
<evidence type="ECO:0000256" key="1">
    <source>
        <dbReference type="SAM" id="MobiDB-lite"/>
    </source>
</evidence>
<dbReference type="RefSeq" id="WP_153834182.1">
    <property type="nucleotide sequence ID" value="NZ_JBHUMW010000002.1"/>
</dbReference>
<dbReference type="AlphaFoldDB" id="A0A6N7QTI8"/>
<evidence type="ECO:0000313" key="2">
    <source>
        <dbReference type="EMBL" id="MRI65338.1"/>
    </source>
</evidence>
<feature type="compositionally biased region" description="Basic and acidic residues" evidence="1">
    <location>
        <begin position="137"/>
        <end position="155"/>
    </location>
</feature>
<keyword evidence="3" id="KW-1185">Reference proteome</keyword>
<dbReference type="Proteomes" id="UP000435187">
    <property type="component" value="Unassembled WGS sequence"/>
</dbReference>
<sequence>MKSNMNYLFEFKTFQDKHELNHHVKRHLEATYDDINATDRQVFKFIARYAVKYAGASHLKVSTIADYIERTDRATRNILAKLERLDMIKRITRNRPKSGGRGANIIVILPFKEDNISEDNSENISDQSSESTSEQIDNDKPTDAKEQTNKSENEPLRNLSKKHTYVLATADDKPRALRQSIPEVVYEALSPYFDAEGLYKTYGILLRAKAMVNRNITLEEFGSEYIDVFLNVVRSRKLGKIRRNFDGLLYVAWSRLSHEIGRRINARGNDNMRLFAELIGES</sequence>
<feature type="compositionally biased region" description="Polar residues" evidence="1">
    <location>
        <begin position="122"/>
        <end position="135"/>
    </location>
</feature>
<dbReference type="EMBL" id="WJEE01000003">
    <property type="protein sequence ID" value="MRI65338.1"/>
    <property type="molecule type" value="Genomic_DNA"/>
</dbReference>
<evidence type="ECO:0000313" key="3">
    <source>
        <dbReference type="Proteomes" id="UP000435187"/>
    </source>
</evidence>
<gene>
    <name evidence="2" type="ORF">GH885_03135</name>
</gene>
<organism evidence="2 3">
    <name type="scientific">Gracilibacillus thailandensis</name>
    <dbReference type="NCBI Taxonomy" id="563735"/>
    <lineage>
        <taxon>Bacteria</taxon>
        <taxon>Bacillati</taxon>
        <taxon>Bacillota</taxon>
        <taxon>Bacilli</taxon>
        <taxon>Bacillales</taxon>
        <taxon>Bacillaceae</taxon>
        <taxon>Gracilibacillus</taxon>
    </lineage>
</organism>
<evidence type="ECO:0008006" key="4">
    <source>
        <dbReference type="Google" id="ProtNLM"/>
    </source>
</evidence>
<comment type="caution">
    <text evidence="2">The sequence shown here is derived from an EMBL/GenBank/DDBJ whole genome shotgun (WGS) entry which is preliminary data.</text>
</comment>
<accession>A0A6N7QTI8</accession>
<reference evidence="2 3" key="1">
    <citation type="submission" date="2019-10" db="EMBL/GenBank/DDBJ databases">
        <title>Gracilibacillus salitolerans sp. nov., a moderate halophile isolated from a saline soil in northwest China.</title>
        <authorList>
            <person name="Gan L."/>
        </authorList>
    </citation>
    <scope>NUCLEOTIDE SEQUENCE [LARGE SCALE GENOMIC DNA]</scope>
    <source>
        <strain evidence="2 3">TP2-8</strain>
    </source>
</reference>
<feature type="region of interest" description="Disordered" evidence="1">
    <location>
        <begin position="117"/>
        <end position="158"/>
    </location>
</feature>
<name>A0A6N7QTI8_9BACI</name>